<organism evidence="1 2">
    <name type="scientific">Alteromonas australica</name>
    <dbReference type="NCBI Taxonomy" id="589873"/>
    <lineage>
        <taxon>Bacteria</taxon>
        <taxon>Pseudomonadati</taxon>
        <taxon>Pseudomonadota</taxon>
        <taxon>Gammaproteobacteria</taxon>
        <taxon>Alteromonadales</taxon>
        <taxon>Alteromonadaceae</taxon>
        <taxon>Alteromonas/Salinimonas group</taxon>
        <taxon>Alteromonas</taxon>
    </lineage>
</organism>
<dbReference type="Proteomes" id="UP000264779">
    <property type="component" value="Unassembled WGS sequence"/>
</dbReference>
<comment type="caution">
    <text evidence="1">The sequence shown here is derived from an EMBL/GenBank/DDBJ whole genome shotgun (WGS) entry which is preliminary data.</text>
</comment>
<protein>
    <submittedName>
        <fullName evidence="1">Uncharacterized protein</fullName>
    </submittedName>
</protein>
<accession>A0A358E131</accession>
<evidence type="ECO:0000313" key="2">
    <source>
        <dbReference type="Proteomes" id="UP000264779"/>
    </source>
</evidence>
<name>A0A358E131_9ALTE</name>
<evidence type="ECO:0000313" key="1">
    <source>
        <dbReference type="EMBL" id="HBU52206.1"/>
    </source>
</evidence>
<sequence>MELRLCYKTYPFKMNLAAMRQFKTKTNKDLWFTLVSFLETYIANQSKPTITLMRALYQCVDFETASEAFHALVKQGDSSIELEQIQDAMFRVGWRPVEDEDSEFIQPWPLILVDVANEIDQEFRATVSDIKKKEQTG</sequence>
<dbReference type="RefSeq" id="WP_272965302.1">
    <property type="nucleotide sequence ID" value="NZ_CALBIY010000020.1"/>
</dbReference>
<dbReference type="EMBL" id="DONK01000198">
    <property type="protein sequence ID" value="HBU52206.1"/>
    <property type="molecule type" value="Genomic_DNA"/>
</dbReference>
<dbReference type="AlphaFoldDB" id="A0A358E131"/>
<proteinExistence type="predicted"/>
<gene>
    <name evidence="1" type="ORF">DEB45_13190</name>
</gene>
<reference evidence="1 2" key="1">
    <citation type="journal article" date="2018" name="Nat. Biotechnol.">
        <title>A standardized bacterial taxonomy based on genome phylogeny substantially revises the tree of life.</title>
        <authorList>
            <person name="Parks D.H."/>
            <person name="Chuvochina M."/>
            <person name="Waite D.W."/>
            <person name="Rinke C."/>
            <person name="Skarshewski A."/>
            <person name="Chaumeil P.A."/>
            <person name="Hugenholtz P."/>
        </authorList>
    </citation>
    <scope>NUCLEOTIDE SEQUENCE [LARGE SCALE GENOMIC DNA]</scope>
    <source>
        <strain evidence="1">UBA11621</strain>
    </source>
</reference>